<sequence length="672" mass="76252">MLKLACHKFFEAPELVEQLGPFLRPHDLVQLLRTSRGLYAATTLHFWRHVDLEDDHRVDRLITSPSALDALALRAGFIFISYYFEGLMQYLDEHERRGTKSMPSTTTSQIQRPLWLPQPITRTVPARSLPPITRLTQLDISFDRRYRGAHFNNAMRINNAVPILIPLAWLMTLNTIGLKRVTFRHVESFKPLELRCLARTLSKLTSLTHFKIEMPVMFFYTPLLTPAMVFVLFFALPKSMVSFEMEASVMFPRLGDAQEDELMMVQREIVEQGEGGESREASLDWVEGNLVAREGSLENLKVLILPFLILGIHGDNVTRIMEHCPVLESWDIPNIIKGAGDKALYRMIRETVHRQHAQGQESRYLCHLRASQPGAFCNGEGWTDIMDSLPDQHVKSVDFNRYLDAHPDKFVPALLRHSETLRSVVLKNSQRIGSRTLAAILGRCHGLETFWATMAEKEYGKEYVALALNHAIEQEWACQGIKSLRFTVDLAVQEYSGTTTSRGGGVGSTATATPSGLFNVDLLPKKQWQKLGVFYTQLGKLVELEDLEIFVAPPPMEETYIPADIIPQSYPSRSLTGLLSLEEEDKETGKRGFLSLLGGLKKLRVVQGCFRTETVETIETFGQREAEWVLENWPALETIEFLPEGHGSLDEVSMPKHLQGLRQKKPSLKLCR</sequence>
<evidence type="ECO:0000256" key="1">
    <source>
        <dbReference type="SAM" id="Phobius"/>
    </source>
</evidence>
<dbReference type="Gene3D" id="3.80.10.10">
    <property type="entry name" value="Ribonuclease Inhibitor"/>
    <property type="match status" value="1"/>
</dbReference>
<evidence type="ECO:0000313" key="2">
    <source>
        <dbReference type="EMBL" id="KAG0282154.1"/>
    </source>
</evidence>
<organism evidence="2 3">
    <name type="scientific">Linnemannia gamsii</name>
    <dbReference type="NCBI Taxonomy" id="64522"/>
    <lineage>
        <taxon>Eukaryota</taxon>
        <taxon>Fungi</taxon>
        <taxon>Fungi incertae sedis</taxon>
        <taxon>Mucoromycota</taxon>
        <taxon>Mortierellomycotina</taxon>
        <taxon>Mortierellomycetes</taxon>
        <taxon>Mortierellales</taxon>
        <taxon>Mortierellaceae</taxon>
        <taxon>Linnemannia</taxon>
    </lineage>
</organism>
<comment type="caution">
    <text evidence="2">The sequence shown here is derived from an EMBL/GenBank/DDBJ whole genome shotgun (WGS) entry which is preliminary data.</text>
</comment>
<feature type="transmembrane region" description="Helical" evidence="1">
    <location>
        <begin position="217"/>
        <end position="236"/>
    </location>
</feature>
<proteinExistence type="predicted"/>
<evidence type="ECO:0008006" key="4">
    <source>
        <dbReference type="Google" id="ProtNLM"/>
    </source>
</evidence>
<name>A0ABQ7JNH3_9FUNG</name>
<keyword evidence="3" id="KW-1185">Reference proteome</keyword>
<reference evidence="2 3" key="1">
    <citation type="journal article" date="2020" name="Fungal Divers.">
        <title>Resolving the Mortierellaceae phylogeny through synthesis of multi-gene phylogenetics and phylogenomics.</title>
        <authorList>
            <person name="Vandepol N."/>
            <person name="Liber J."/>
            <person name="Desiro A."/>
            <person name="Na H."/>
            <person name="Kennedy M."/>
            <person name="Barry K."/>
            <person name="Grigoriev I.V."/>
            <person name="Miller A.N."/>
            <person name="O'Donnell K."/>
            <person name="Stajich J.E."/>
            <person name="Bonito G."/>
        </authorList>
    </citation>
    <scope>NUCLEOTIDE SEQUENCE [LARGE SCALE GENOMIC DNA]</scope>
    <source>
        <strain evidence="2 3">AD045</strain>
    </source>
</reference>
<protein>
    <recommendedName>
        <fullName evidence="4">F-box domain-containing protein</fullName>
    </recommendedName>
</protein>
<keyword evidence="1" id="KW-0812">Transmembrane</keyword>
<gene>
    <name evidence="2" type="ORF">BGZ96_000786</name>
</gene>
<keyword evidence="1" id="KW-0472">Membrane</keyword>
<dbReference type="InterPro" id="IPR032675">
    <property type="entry name" value="LRR_dom_sf"/>
</dbReference>
<dbReference type="EMBL" id="JAAAIM010001114">
    <property type="protein sequence ID" value="KAG0282154.1"/>
    <property type="molecule type" value="Genomic_DNA"/>
</dbReference>
<accession>A0ABQ7JNH3</accession>
<dbReference type="Proteomes" id="UP001194696">
    <property type="component" value="Unassembled WGS sequence"/>
</dbReference>
<feature type="transmembrane region" description="Helical" evidence="1">
    <location>
        <begin position="160"/>
        <end position="178"/>
    </location>
</feature>
<evidence type="ECO:0000313" key="3">
    <source>
        <dbReference type="Proteomes" id="UP001194696"/>
    </source>
</evidence>
<keyword evidence="1" id="KW-1133">Transmembrane helix</keyword>